<dbReference type="Gene3D" id="3.40.50.720">
    <property type="entry name" value="NAD(P)-binding Rossmann-like Domain"/>
    <property type="match status" value="1"/>
</dbReference>
<reference evidence="2 3" key="1">
    <citation type="submission" date="2023-08" db="EMBL/GenBank/DDBJ databases">
        <authorList>
            <person name="Girao M."/>
            <person name="Carvalho M.F."/>
        </authorList>
    </citation>
    <scope>NUCLEOTIDE SEQUENCE [LARGE SCALE GENOMIC DNA]</scope>
    <source>
        <strain evidence="2 3">CC-R104</strain>
    </source>
</reference>
<accession>A0ABU7JWU2</accession>
<dbReference type="InterPro" id="IPR036291">
    <property type="entry name" value="NAD(P)-bd_dom_sf"/>
</dbReference>
<gene>
    <name evidence="2" type="ORF">Q8814_20590</name>
</gene>
<keyword evidence="3" id="KW-1185">Reference proteome</keyword>
<protein>
    <submittedName>
        <fullName evidence="2">NAD-dependent epimerase/dehydratase family protein</fullName>
    </submittedName>
</protein>
<dbReference type="EMBL" id="JAUZMZ010000151">
    <property type="protein sequence ID" value="MEE2034485.1"/>
    <property type="molecule type" value="Genomic_DNA"/>
</dbReference>
<dbReference type="PANTHER" id="PTHR48079:SF6">
    <property type="entry name" value="NAD(P)-BINDING DOMAIN-CONTAINING PROTEIN-RELATED"/>
    <property type="match status" value="1"/>
</dbReference>
<dbReference type="InterPro" id="IPR001509">
    <property type="entry name" value="Epimerase_deHydtase"/>
</dbReference>
<dbReference type="Pfam" id="PF01370">
    <property type="entry name" value="Epimerase"/>
    <property type="match status" value="1"/>
</dbReference>
<evidence type="ECO:0000259" key="1">
    <source>
        <dbReference type="Pfam" id="PF01370"/>
    </source>
</evidence>
<feature type="domain" description="NAD-dependent epimerase/dehydratase" evidence="1">
    <location>
        <begin position="8"/>
        <end position="243"/>
    </location>
</feature>
<sequence>MGVALKRIVVTGASGNVGTAVLRCLAKRANSPEISAIARRTPPARDPYSAATWASIDLADRDAQDRLRPLMAGADAVVHLAWGFQPSHRREYLRRVAVDGTRAVFAAAAEAGVPHVVHMSSGAVYEAGSYGRPIDESWPATGVPHCVYSVDKVAAERALDELSAAPGGPVLTRLRPGFIGQYAAGMGLERYVLPDFVPSAITNHLPVLPIDRSLAIPAVHSDDIATAIDAALERRAGGTFNLASSVPVRAADFVAPFGCGTVPVPWRVLSSVAEAAWRLRVQPVEGGWIELAYTTPMLDCDRAARILDWTPRHDGPAVWKETVAGMRAGVGADSPVLRSRSTREKLATLVERGPIDRRIPS</sequence>
<dbReference type="InterPro" id="IPR051783">
    <property type="entry name" value="NAD(P)-dependent_oxidoreduct"/>
</dbReference>
<dbReference type="RefSeq" id="WP_330153854.1">
    <property type="nucleotide sequence ID" value="NZ_JAUZMZ010000151.1"/>
</dbReference>
<name>A0ABU7JWU2_9NOCA</name>
<comment type="caution">
    <text evidence="2">The sequence shown here is derived from an EMBL/GenBank/DDBJ whole genome shotgun (WGS) entry which is preliminary data.</text>
</comment>
<organism evidence="2 3">
    <name type="scientific">Rhodococcus chondri</name>
    <dbReference type="NCBI Taxonomy" id="3065941"/>
    <lineage>
        <taxon>Bacteria</taxon>
        <taxon>Bacillati</taxon>
        <taxon>Actinomycetota</taxon>
        <taxon>Actinomycetes</taxon>
        <taxon>Mycobacteriales</taxon>
        <taxon>Nocardiaceae</taxon>
        <taxon>Rhodococcus</taxon>
    </lineage>
</organism>
<dbReference type="Proteomes" id="UP001331936">
    <property type="component" value="Unassembled WGS sequence"/>
</dbReference>
<evidence type="ECO:0000313" key="3">
    <source>
        <dbReference type="Proteomes" id="UP001331936"/>
    </source>
</evidence>
<evidence type="ECO:0000313" key="2">
    <source>
        <dbReference type="EMBL" id="MEE2034485.1"/>
    </source>
</evidence>
<proteinExistence type="predicted"/>
<dbReference type="SUPFAM" id="SSF51735">
    <property type="entry name" value="NAD(P)-binding Rossmann-fold domains"/>
    <property type="match status" value="1"/>
</dbReference>
<dbReference type="PANTHER" id="PTHR48079">
    <property type="entry name" value="PROTEIN YEEZ"/>
    <property type="match status" value="1"/>
</dbReference>